<protein>
    <submittedName>
        <fullName evidence="9">Anti-phage ZorAB system protein ZorA</fullName>
    </submittedName>
</protein>
<keyword evidence="4 7" id="KW-1133">Transmembrane helix</keyword>
<organism evidence="9 10">
    <name type="scientific">Isoptericola haloaureus</name>
    <dbReference type="NCBI Taxonomy" id="1542902"/>
    <lineage>
        <taxon>Bacteria</taxon>
        <taxon>Bacillati</taxon>
        <taxon>Actinomycetota</taxon>
        <taxon>Actinomycetes</taxon>
        <taxon>Micrococcales</taxon>
        <taxon>Promicromonosporaceae</taxon>
        <taxon>Isoptericola</taxon>
    </lineage>
</organism>
<dbReference type="EMBL" id="JBAGLP010000118">
    <property type="protein sequence ID" value="MEG3615721.1"/>
    <property type="molecule type" value="Genomic_DNA"/>
</dbReference>
<reference evidence="9" key="2">
    <citation type="submission" date="2024-02" db="EMBL/GenBank/DDBJ databases">
        <authorList>
            <person name="Prathaban M."/>
            <person name="Mythili R."/>
            <person name="Sharmila Devi N."/>
            <person name="Sobanaa M."/>
            <person name="Prathiviraj R."/>
            <person name="Selvin J."/>
        </authorList>
    </citation>
    <scope>NUCLEOTIDE SEQUENCE</scope>
    <source>
        <strain evidence="9">MP1014</strain>
    </source>
</reference>
<feature type="domain" description="MotA/TolQ/ExbB proton channel" evidence="8">
    <location>
        <begin position="121"/>
        <end position="200"/>
    </location>
</feature>
<keyword evidence="6" id="KW-0653">Protein transport</keyword>
<keyword evidence="2" id="KW-1003">Cell membrane</keyword>
<evidence type="ECO:0000256" key="1">
    <source>
        <dbReference type="ARBA" id="ARBA00004651"/>
    </source>
</evidence>
<evidence type="ECO:0000256" key="3">
    <source>
        <dbReference type="ARBA" id="ARBA00022692"/>
    </source>
</evidence>
<keyword evidence="10" id="KW-1185">Reference proteome</keyword>
<gene>
    <name evidence="9" type="primary">zorA</name>
    <name evidence="9" type="ORF">V5O49_11355</name>
</gene>
<keyword evidence="5 7" id="KW-0472">Membrane</keyword>
<reference evidence="9" key="1">
    <citation type="journal article" date="2024" name="Antonie Van Leeuwenhoek">
        <title>Isoptericola haloaureus sp. nov., a dimorphic actinobacterium isolated from mangrove sediments of southeast India, implicating biosaline agricultural significance through nitrogen fixation and salt tolerance genes.</title>
        <authorList>
            <person name="Prathaban M."/>
            <person name="Prathiviraj R."/>
            <person name="Ravichandran M."/>
            <person name="Natarajan S.D."/>
            <person name="Sobanaa M."/>
            <person name="Hari Krishna Kumar S."/>
            <person name="Chandrasekar V."/>
            <person name="Selvin J."/>
        </authorList>
    </citation>
    <scope>NUCLEOTIDE SEQUENCE</scope>
    <source>
        <strain evidence="9">MP1014</strain>
    </source>
</reference>
<evidence type="ECO:0000256" key="2">
    <source>
        <dbReference type="ARBA" id="ARBA00022475"/>
    </source>
</evidence>
<dbReference type="SUPFAM" id="SSF58113">
    <property type="entry name" value="Apolipoprotein A-I"/>
    <property type="match status" value="2"/>
</dbReference>
<dbReference type="NCBIfam" id="NF033915">
    <property type="entry name" value="antiphage_ZorA_2"/>
    <property type="match status" value="1"/>
</dbReference>
<name>A0ABU7Z8N1_9MICO</name>
<comment type="subcellular location">
    <subcellularLocation>
        <location evidence="1">Cell membrane</location>
        <topology evidence="1">Multi-pass membrane protein</topology>
    </subcellularLocation>
    <subcellularLocation>
        <location evidence="6">Membrane</location>
        <topology evidence="6">Multi-pass membrane protein</topology>
    </subcellularLocation>
</comment>
<feature type="transmembrane region" description="Helical" evidence="7">
    <location>
        <begin position="12"/>
        <end position="33"/>
    </location>
</feature>
<keyword evidence="6" id="KW-0813">Transport</keyword>
<dbReference type="InterPro" id="IPR002898">
    <property type="entry name" value="MotA_ExbB_proton_chnl"/>
</dbReference>
<feature type="transmembrane region" description="Helical" evidence="7">
    <location>
        <begin position="124"/>
        <end position="145"/>
    </location>
</feature>
<comment type="similarity">
    <text evidence="6">Belongs to the exbB/tolQ family.</text>
</comment>
<evidence type="ECO:0000313" key="9">
    <source>
        <dbReference type="EMBL" id="MEG3615721.1"/>
    </source>
</evidence>
<dbReference type="RefSeq" id="WP_332902334.1">
    <property type="nucleotide sequence ID" value="NZ_JBAGLP010000118.1"/>
</dbReference>
<evidence type="ECO:0000256" key="4">
    <source>
        <dbReference type="ARBA" id="ARBA00022989"/>
    </source>
</evidence>
<evidence type="ECO:0000259" key="8">
    <source>
        <dbReference type="Pfam" id="PF01618"/>
    </source>
</evidence>
<evidence type="ECO:0000256" key="5">
    <source>
        <dbReference type="ARBA" id="ARBA00023136"/>
    </source>
</evidence>
<evidence type="ECO:0000256" key="6">
    <source>
        <dbReference type="RuleBase" id="RU004057"/>
    </source>
</evidence>
<dbReference type="Proteomes" id="UP001310387">
    <property type="component" value="Unassembled WGS sequence"/>
</dbReference>
<accession>A0ABU7Z8N1</accession>
<keyword evidence="3 7" id="KW-0812">Transmembrane</keyword>
<evidence type="ECO:0000256" key="7">
    <source>
        <dbReference type="SAM" id="Phobius"/>
    </source>
</evidence>
<comment type="caution">
    <text evidence="9">The sequence shown here is derived from an EMBL/GenBank/DDBJ whole genome shotgun (WGS) entry which is preliminary data.</text>
</comment>
<dbReference type="Gene3D" id="1.20.120.20">
    <property type="entry name" value="Apolipoprotein"/>
    <property type="match status" value="1"/>
</dbReference>
<feature type="transmembrane region" description="Helical" evidence="7">
    <location>
        <begin position="165"/>
        <end position="185"/>
    </location>
</feature>
<evidence type="ECO:0000313" key="10">
    <source>
        <dbReference type="Proteomes" id="UP001310387"/>
    </source>
</evidence>
<dbReference type="Pfam" id="PF01618">
    <property type="entry name" value="MotA_ExbB"/>
    <property type="match status" value="1"/>
</dbReference>
<proteinExistence type="inferred from homology"/>
<sequence>MTDFIVTAFADPITRTFCAAILGIAVITVVQVLRAKARAESRIRGVRELIDTDGPVRKEHRSGMRRKALESGSDVGHLWQEFDETLVEGPDGNLLNTHDADYYFRSDSMAPELLHSRILLTRPAVLTVIGVLGTFFGLVVGLTAIEIDGDADQLTEGVRELIGGASVAFVTSVAGVFFSIVVAAIEKWASRSIDDDVRSLQAFVDERFEKQTSEASLVSIMRSSATSEEHLATLGEQIGRSLQEAVAPAMEKMAQQAAHQSEEVFERLVGKFHESFSELGSGLAERLDESTRGLSDTIGYLGEKLAEQADEHHARMTEIREATRRQVELLEERLPAVVDRLDAVTDRLDDVSRQLTPAAAHLQATAQAFESTSERFSGVLAESVESLDRISEQQARATHDITVLSQRLDGLTESAVSAAGMLEGASSTLREGIEGIDEQQKQLLGSMRDQQSSFLEGMRTHQDEVLTRLRTEVEGFSDSLSAWFTQYSEAVTNHTRERMDVWNEQTHAYTSSMLDAAKALSATVEEIDTALQRRDDDVTGAAA</sequence>